<dbReference type="InParanoid" id="A0A6P6GKY0"/>
<evidence type="ECO:0000256" key="1">
    <source>
        <dbReference type="ARBA" id="ARBA00005437"/>
    </source>
</evidence>
<organism evidence="2 3">
    <name type="scientific">Ziziphus jujuba</name>
    <name type="common">Chinese jujube</name>
    <name type="synonym">Ziziphus sativa</name>
    <dbReference type="NCBI Taxonomy" id="326968"/>
    <lineage>
        <taxon>Eukaryota</taxon>
        <taxon>Viridiplantae</taxon>
        <taxon>Streptophyta</taxon>
        <taxon>Embryophyta</taxon>
        <taxon>Tracheophyta</taxon>
        <taxon>Spermatophyta</taxon>
        <taxon>Magnoliopsida</taxon>
        <taxon>eudicotyledons</taxon>
        <taxon>Gunneridae</taxon>
        <taxon>Pentapetalae</taxon>
        <taxon>rosids</taxon>
        <taxon>fabids</taxon>
        <taxon>Rosales</taxon>
        <taxon>Rhamnaceae</taxon>
        <taxon>Paliureae</taxon>
        <taxon>Ziziphus</taxon>
    </lineage>
</organism>
<protein>
    <submittedName>
        <fullName evidence="3">Protein LURP-one-related 17</fullName>
    </submittedName>
</protein>
<dbReference type="Gene3D" id="2.40.160.200">
    <property type="entry name" value="LURP1-related"/>
    <property type="match status" value="1"/>
</dbReference>
<dbReference type="AlphaFoldDB" id="A0A6P6GKY0"/>
<reference evidence="3" key="1">
    <citation type="submission" date="2025-08" db="UniProtKB">
        <authorList>
            <consortium name="RefSeq"/>
        </authorList>
    </citation>
    <scope>IDENTIFICATION</scope>
    <source>
        <tissue evidence="3">Seedling</tissue>
    </source>
</reference>
<dbReference type="PANTHER" id="PTHR31087">
    <property type="match status" value="1"/>
</dbReference>
<dbReference type="InterPro" id="IPR038595">
    <property type="entry name" value="LOR_sf"/>
</dbReference>
<dbReference type="Proteomes" id="UP001652623">
    <property type="component" value="Chromosome 6"/>
</dbReference>
<keyword evidence="2" id="KW-1185">Reference proteome</keyword>
<dbReference type="RefSeq" id="XP_024934784.3">
    <property type="nucleotide sequence ID" value="XM_025079016.3"/>
</dbReference>
<proteinExistence type="inferred from homology"/>
<accession>A0A6P6GKY0</accession>
<dbReference type="PANTHER" id="PTHR31087:SF14">
    <property type="entry name" value="PROTEIN LURP-ONE-RELATED 17"/>
    <property type="match status" value="1"/>
</dbReference>
<evidence type="ECO:0000313" key="2">
    <source>
        <dbReference type="Proteomes" id="UP001652623"/>
    </source>
</evidence>
<dbReference type="InterPro" id="IPR025659">
    <property type="entry name" value="Tubby-like_C"/>
</dbReference>
<sequence>MKMLFFLIKSLSRIVHEEIPVHEQQQYETDHGGGVGGSGGGTCTSLTVWRKSLLISCNGFTVIDSKGNLIYRVDNYIGHPQEIILMDGSGKSVLTMHRRKKLGMIDSSWFVYKGEVGGFCRGKSSKTRPIFCIRKNINILINGNPNVLAYIYRNTSDKRSAYWIEGSYKNRSCKVLESESKKVVAETRKKEAISGGVSYGVEVFQLIVHPGFDSGFAMALVLLLDQMFS</sequence>
<name>A0A6P6GKY0_ZIZJJ</name>
<dbReference type="KEGG" id="zju:107430180"/>
<dbReference type="SUPFAM" id="SSF54518">
    <property type="entry name" value="Tubby C-terminal domain-like"/>
    <property type="match status" value="1"/>
</dbReference>
<comment type="similarity">
    <text evidence="1">Belongs to the LOR family.</text>
</comment>
<dbReference type="Pfam" id="PF04525">
    <property type="entry name" value="LOR"/>
    <property type="match status" value="1"/>
</dbReference>
<dbReference type="GeneID" id="107430180"/>
<dbReference type="InterPro" id="IPR007612">
    <property type="entry name" value="LOR"/>
</dbReference>
<evidence type="ECO:0000313" key="3">
    <source>
        <dbReference type="RefSeq" id="XP_024934784.3"/>
    </source>
</evidence>
<gene>
    <name evidence="3" type="primary">LOC107430180</name>
</gene>